<dbReference type="EMBL" id="CP048685">
    <property type="protein sequence ID" value="QPJ60456.1"/>
    <property type="molecule type" value="Genomic_DNA"/>
</dbReference>
<dbReference type="KEGG" id="nli:G3M70_00545"/>
<proteinExistence type="predicted"/>
<name>A0A7T0BTE0_9BACT</name>
<reference evidence="1 2" key="1">
    <citation type="submission" date="2020-02" db="EMBL/GenBank/DDBJ databases">
        <title>Genomic and physiological characterization of two novel Nitrospinaceae genera.</title>
        <authorList>
            <person name="Mueller A.J."/>
            <person name="Jung M.-Y."/>
            <person name="Strachan C.R."/>
            <person name="Herbold C.W."/>
            <person name="Kirkegaard R.H."/>
            <person name="Daims H."/>
        </authorList>
    </citation>
    <scope>NUCLEOTIDE SEQUENCE [LARGE SCALE GENOMIC DNA]</scope>
    <source>
        <strain evidence="1">EB</strain>
    </source>
</reference>
<dbReference type="Proteomes" id="UP000594688">
    <property type="component" value="Chromosome"/>
</dbReference>
<organism evidence="1 2">
    <name type="scientific">Candidatus Nitronauta litoralis</name>
    <dbReference type="NCBI Taxonomy" id="2705533"/>
    <lineage>
        <taxon>Bacteria</taxon>
        <taxon>Pseudomonadati</taxon>
        <taxon>Nitrospinota/Tectimicrobiota group</taxon>
        <taxon>Nitrospinota</taxon>
        <taxon>Nitrospinia</taxon>
        <taxon>Nitrospinales</taxon>
        <taxon>Nitrospinaceae</taxon>
        <taxon>Candidatus Nitronauta</taxon>
    </lineage>
</organism>
<dbReference type="PANTHER" id="PTHR35370:SF1">
    <property type="entry name" value="TYPE VI SECRETION SYSTEM COMPONENT TSSF1"/>
    <property type="match status" value="1"/>
</dbReference>
<dbReference type="PIRSF" id="PIRSF028304">
    <property type="entry name" value="UCP028304"/>
    <property type="match status" value="1"/>
</dbReference>
<evidence type="ECO:0000313" key="2">
    <source>
        <dbReference type="Proteomes" id="UP000594688"/>
    </source>
</evidence>
<accession>A0A7T0BTE0</accession>
<sequence length="603" mass="69376">MLNSQDDHLLYFQRELTYLRKMGQAFAEKYPKVAGRLELGTEHSQDPNIERLIEAFAFLTARIQISIENEFPEVSSALLNVLYPHFMNPVPSMSIAQFQPDPEQGLLTSGHLIKKQTPLFSTTGQGEICRFRTCYPVTLWPLEVKEAVFESTDKYEFLDQVSDIATVLRLRISTNGAPLDKLKLDNLVFYLNDESSTCHEIYELLFCNVRQVGLLAENSKTPVFLPEESITPVGFEPDEDILPFNRLAHPGYRMVQEYFTFPENYMFFRVKHLNRITSKKTVDLLILLDRKPRDRMVITPKTFCLGCTPIINLFTKTSEPIRLEGRETEYRIQPDHRRERITEIHSILKVSGSSDPKDETRDYAPFYSFNHEMTSKGQDAFWYAARQPTGRKDLPGTEMILRFVDLKFNPRQPPSEIIFAHTLCTNRDLAEQLPDNAKLQIEEAAPLQFIRCLRKPTPQLTPAMRGETLWKLISHLSLNHLSFSDGGAGSLAALKEILRLYSFSNRQSSEQQVQGLRDMQCRKVVRRAGHEAWRGFCRGTEITLTFDEKAYVGNSAFLMASTLNRFFALYASVNSFTQLIIKSAQRDGTWKRWQPMVGEKIVL</sequence>
<gene>
    <name evidence="1" type="primary">tssF</name>
    <name evidence="1" type="ORF">G3M70_00545</name>
</gene>
<dbReference type="NCBIfam" id="TIGR03359">
    <property type="entry name" value="VI_chp_6"/>
    <property type="match status" value="1"/>
</dbReference>
<dbReference type="Pfam" id="PF05947">
    <property type="entry name" value="T6SS_TssF"/>
    <property type="match status" value="1"/>
</dbReference>
<evidence type="ECO:0000313" key="1">
    <source>
        <dbReference type="EMBL" id="QPJ60456.1"/>
    </source>
</evidence>
<protein>
    <submittedName>
        <fullName evidence="1">Type VI secretion system baseplate subunit TssF</fullName>
    </submittedName>
</protein>
<dbReference type="PANTHER" id="PTHR35370">
    <property type="entry name" value="CYTOPLASMIC PROTEIN-RELATED-RELATED"/>
    <property type="match status" value="1"/>
</dbReference>
<dbReference type="InterPro" id="IPR010272">
    <property type="entry name" value="T6SS_TssF"/>
</dbReference>
<dbReference type="AlphaFoldDB" id="A0A7T0BTE0"/>